<evidence type="ECO:0000313" key="2">
    <source>
        <dbReference type="Proteomes" id="UP000709437"/>
    </source>
</evidence>
<sequence length="178" mass="20089">MELDALYALPPADQRTFLLGRLATETTRMDIALRFLNASLDGRTESDSFRYALDRFQVNVDECEVKVAATGRLSDDERPLIRATLDAARAVYRRRNRFVHDLLREDLFSKDWELMRLNRTGEEFTTTNAGDMIALVCNLVSVTYRLRGAAIYALQGGWAAMAFGTVVGQWDGTADISR</sequence>
<gene>
    <name evidence="1" type="ORF">KK103_15555</name>
</gene>
<dbReference type="RefSeq" id="WP_128781716.1">
    <property type="nucleotide sequence ID" value="NZ_CP041260.1"/>
</dbReference>
<name>A0A5P8YUQ9_9MICO</name>
<organism evidence="1 2">
    <name type="scientific">Curtobacterium flaccumfaciens pv. flaccumfaciens</name>
    <dbReference type="NCBI Taxonomy" id="138532"/>
    <lineage>
        <taxon>Bacteria</taxon>
        <taxon>Bacillati</taxon>
        <taxon>Actinomycetota</taxon>
        <taxon>Actinomycetes</taxon>
        <taxon>Micrococcales</taxon>
        <taxon>Microbacteriaceae</taxon>
        <taxon>Curtobacterium</taxon>
    </lineage>
</organism>
<proteinExistence type="predicted"/>
<protein>
    <submittedName>
        <fullName evidence="1">Uncharacterized protein</fullName>
    </submittedName>
</protein>
<accession>A0A5P8YUQ9</accession>
<reference evidence="1" key="1">
    <citation type="submission" date="2021-05" db="EMBL/GenBank/DDBJ databases">
        <title>Whole genome sequence of Curtobacterium flaccumfaciens pv. flaccumfaciens strain CFBP 3417.</title>
        <authorList>
            <person name="Osdaghi E."/>
            <person name="Taghouti G."/>
            <person name="Portier P."/>
            <person name="Fazliarab A."/>
            <person name="Taghavi S.M."/>
            <person name="Briand M."/>
            <person name="Le-Saux M."/>
            <person name="Jacques M.-A."/>
        </authorList>
    </citation>
    <scope>NUCLEOTIDE SEQUENCE</scope>
    <source>
        <strain evidence="1">CFBP 3417</strain>
    </source>
</reference>
<comment type="caution">
    <text evidence="1">The sequence shown here is derived from an EMBL/GenBank/DDBJ whole genome shotgun (WGS) entry which is preliminary data.</text>
</comment>
<dbReference type="EMBL" id="JAHEWX010000025">
    <property type="protein sequence ID" value="MBT1543178.1"/>
    <property type="molecule type" value="Genomic_DNA"/>
</dbReference>
<evidence type="ECO:0000313" key="1">
    <source>
        <dbReference type="EMBL" id="MBT1543178.1"/>
    </source>
</evidence>
<dbReference type="AlphaFoldDB" id="A0A5P8YUQ9"/>
<dbReference type="Proteomes" id="UP000709437">
    <property type="component" value="Unassembled WGS sequence"/>
</dbReference>